<dbReference type="EMBL" id="MBFR01000208">
    <property type="protein sequence ID" value="PVU91318.1"/>
    <property type="molecule type" value="Genomic_DNA"/>
</dbReference>
<evidence type="ECO:0000313" key="2">
    <source>
        <dbReference type="EMBL" id="PVU91318.1"/>
    </source>
</evidence>
<dbReference type="AlphaFoldDB" id="A0A2T9YG38"/>
<dbReference type="Proteomes" id="UP000245383">
    <property type="component" value="Unassembled WGS sequence"/>
</dbReference>
<proteinExistence type="predicted"/>
<evidence type="ECO:0000313" key="3">
    <source>
        <dbReference type="Proteomes" id="UP000245383"/>
    </source>
</evidence>
<feature type="region of interest" description="Disordered" evidence="1">
    <location>
        <begin position="914"/>
        <end position="935"/>
    </location>
</feature>
<feature type="region of interest" description="Disordered" evidence="1">
    <location>
        <begin position="699"/>
        <end position="723"/>
    </location>
</feature>
<feature type="compositionally biased region" description="Polar residues" evidence="1">
    <location>
        <begin position="707"/>
        <end position="723"/>
    </location>
</feature>
<name>A0A2T9YG38_9FUNG</name>
<comment type="caution">
    <text evidence="2">The sequence shown here is derived from an EMBL/GenBank/DDBJ whole genome shotgun (WGS) entry which is preliminary data.</text>
</comment>
<organism evidence="2 3">
    <name type="scientific">Smittium simulii</name>
    <dbReference type="NCBI Taxonomy" id="133385"/>
    <lineage>
        <taxon>Eukaryota</taxon>
        <taxon>Fungi</taxon>
        <taxon>Fungi incertae sedis</taxon>
        <taxon>Zoopagomycota</taxon>
        <taxon>Kickxellomycotina</taxon>
        <taxon>Harpellomycetes</taxon>
        <taxon>Harpellales</taxon>
        <taxon>Legeriomycetaceae</taxon>
        <taxon>Smittium</taxon>
    </lineage>
</organism>
<feature type="compositionally biased region" description="Basic and acidic residues" evidence="1">
    <location>
        <begin position="922"/>
        <end position="935"/>
    </location>
</feature>
<keyword evidence="3" id="KW-1185">Reference proteome</keyword>
<accession>A0A2T9YG38</accession>
<sequence length="935" mass="107560">MQTPINKSKYFNSNTKTTELPKGWCWSVEPAATAWKIYENEKSKGIKSKIVCTRCNKQLPFVKDQSGSKLKSKARFRCVGCKQYFSSSQFLLTYTNMDEKSIPPATTWLSIVMGNASSSSSKTNVDMTTVVARDKKVSDKNSEFNYTPTQNRIPKRVNIIDTSDSADNVSRVYKKLRKGKNTVKANKIQKLTFAPKVNEPSPNNSNVADNLVIFESDCEKTALPVKNVTLDRIYKNNIENLKTKYFKKYIKNTENTENITKKPENTINITPKTDTTKKTIENSLFFKNYINNTENLKNSIINTNSISQKNEKLKNNVKNNPFFINYFNTTEKTQKYIDSNSSPDIYISSDRKSSEDTPINKSKYFNSNTKTTELPKGWCWSVEPAATAWKIYENEKSKGIKSKIVCTRCNKQLPFVKDQSGSKLKSKARFRCVGCKQYFSSSQFLLTYTNMDEKSIPPATTWLSIVMGNASSSSSKTNVDMTTVVARDKKVSDKNSEFNYTPTQNRIPKRVNIIDTSDSADNVSRVYKKLRKGKNTVKANKIQKLTFAPKVNEPSPNNNNVADNLIVFESDCENTVIPVKNITLDRIYKNNIENLKTKYFKKYIKNTENITKKPENTINITPKTDTTKKTIENSLFFKNYINNTENLKNSIINTNSITQKNEKLKNNVKNNPFFINYFNTTEKTQKYIDSTSSPDIYISSDRKSSEDLQNTNNSKNKNIYSQNTKKQISDGLTQQLKSLDKILPHQEETLKSNIINENVDKDNDTTHINILDNHTDIENFFNNNYNNADKIDIIKTFDAEKVYVVGFPRMKYRELKGIFYGLGFNSKKIFRFNYIASNLIEVFITKDYKTEFTDLVKEIEVIKIVDSMSAMMIVGLEKKNKKKSPKELYLEMIANSKSKEKEQRYKESVEKLLNLQQNQDNNKSKKINDSQFFRE</sequence>
<protein>
    <submittedName>
        <fullName evidence="2">Uncharacterized protein</fullName>
    </submittedName>
</protein>
<reference evidence="2 3" key="1">
    <citation type="journal article" date="2018" name="MBio">
        <title>Comparative Genomics Reveals the Core Gene Toolbox for the Fungus-Insect Symbiosis.</title>
        <authorList>
            <person name="Wang Y."/>
            <person name="Stata M."/>
            <person name="Wang W."/>
            <person name="Stajich J.E."/>
            <person name="White M.M."/>
            <person name="Moncalvo J.M."/>
        </authorList>
    </citation>
    <scope>NUCLEOTIDE SEQUENCE [LARGE SCALE GENOMIC DNA]</scope>
    <source>
        <strain evidence="2 3">SWE-8-4</strain>
    </source>
</reference>
<gene>
    <name evidence="2" type="ORF">BB561_004454</name>
</gene>
<evidence type="ECO:0000256" key="1">
    <source>
        <dbReference type="SAM" id="MobiDB-lite"/>
    </source>
</evidence>